<gene>
    <name evidence="3" type="ORF">ABVT11_09030</name>
</gene>
<evidence type="ECO:0000313" key="4">
    <source>
        <dbReference type="Proteomes" id="UP001548590"/>
    </source>
</evidence>
<keyword evidence="4" id="KW-1185">Reference proteome</keyword>
<proteinExistence type="predicted"/>
<dbReference type="InterPro" id="IPR050721">
    <property type="entry name" value="Trk_Ktr_HKT_K-transport"/>
</dbReference>
<keyword evidence="1" id="KW-0472">Membrane</keyword>
<dbReference type="InterPro" id="IPR036291">
    <property type="entry name" value="NAD(P)-bd_dom_sf"/>
</dbReference>
<dbReference type="SUPFAM" id="SSF81324">
    <property type="entry name" value="Voltage-gated potassium channels"/>
    <property type="match status" value="1"/>
</dbReference>
<dbReference type="RefSeq" id="WP_345923337.1">
    <property type="nucleotide sequence ID" value="NZ_JBDIVF010000001.1"/>
</dbReference>
<reference evidence="3 4" key="1">
    <citation type="submission" date="2024-07" db="EMBL/GenBank/DDBJ databases">
        <title>Uliginosibacterium paludis KCTC:42655.</title>
        <authorList>
            <person name="Kim M.K."/>
        </authorList>
    </citation>
    <scope>NUCLEOTIDE SEQUENCE [LARGE SCALE GENOMIC DNA]</scope>
    <source>
        <strain evidence="3 4">KCTC 42655</strain>
    </source>
</reference>
<evidence type="ECO:0000259" key="2">
    <source>
        <dbReference type="PROSITE" id="PS51201"/>
    </source>
</evidence>
<dbReference type="Pfam" id="PF02254">
    <property type="entry name" value="TrkA_N"/>
    <property type="match status" value="1"/>
</dbReference>
<organism evidence="3 4">
    <name type="scientific">Uliginosibacterium paludis</name>
    <dbReference type="NCBI Taxonomy" id="1615952"/>
    <lineage>
        <taxon>Bacteria</taxon>
        <taxon>Pseudomonadati</taxon>
        <taxon>Pseudomonadota</taxon>
        <taxon>Betaproteobacteria</taxon>
        <taxon>Rhodocyclales</taxon>
        <taxon>Zoogloeaceae</taxon>
        <taxon>Uliginosibacterium</taxon>
    </lineage>
</organism>
<name>A0ABV2CQ70_9RHOO</name>
<keyword evidence="1" id="KW-1133">Transmembrane helix</keyword>
<accession>A0ABV2CQ70</accession>
<keyword evidence="1" id="KW-0812">Transmembrane</keyword>
<dbReference type="PANTHER" id="PTHR43833:SF9">
    <property type="entry name" value="POTASSIUM CHANNEL PROTEIN YUGO-RELATED"/>
    <property type="match status" value="1"/>
</dbReference>
<evidence type="ECO:0000256" key="1">
    <source>
        <dbReference type="SAM" id="Phobius"/>
    </source>
</evidence>
<dbReference type="PANTHER" id="PTHR43833">
    <property type="entry name" value="POTASSIUM CHANNEL PROTEIN 2-RELATED-RELATED"/>
    <property type="match status" value="1"/>
</dbReference>
<feature type="transmembrane region" description="Helical" evidence="1">
    <location>
        <begin position="57"/>
        <end position="77"/>
    </location>
</feature>
<feature type="transmembrane region" description="Helical" evidence="1">
    <location>
        <begin position="83"/>
        <end position="108"/>
    </location>
</feature>
<protein>
    <submittedName>
        <fullName evidence="3">NAD-binding protein</fullName>
    </submittedName>
</protein>
<dbReference type="Gene3D" id="3.40.50.720">
    <property type="entry name" value="NAD(P)-binding Rossmann-like Domain"/>
    <property type="match status" value="1"/>
</dbReference>
<dbReference type="PROSITE" id="PS51201">
    <property type="entry name" value="RCK_N"/>
    <property type="match status" value="1"/>
</dbReference>
<dbReference type="EMBL" id="JBEWLZ010000004">
    <property type="protein sequence ID" value="MET1489968.1"/>
    <property type="molecule type" value="Genomic_DNA"/>
</dbReference>
<dbReference type="SUPFAM" id="SSF51735">
    <property type="entry name" value="NAD(P)-binding Rossmann-fold domains"/>
    <property type="match status" value="1"/>
</dbReference>
<dbReference type="Proteomes" id="UP001548590">
    <property type="component" value="Unassembled WGS sequence"/>
</dbReference>
<sequence>MPNRSVLVSIFLRLMAVARYRFIAELLVVFAVVWVGCASLVFMLEQGVNPKIHDLPSTIYFLLVAMMTSGDSAVVPLTGGGRFIVSLVLIASKLLTALLCALAAAVLIERKMKEEMGLKMHRLENHIVIAGWNLKGKQIITTLRSDPAHHATPILIMADLDQKPSDDPLCYFTRTALPMREDAIEKACLSKARTVVLLANYAERQNADALTAVNCMLARRFCPDASIITELLDPAQRFYLETAGANAIVGIGEVGGFLLGEAVIGNQTARQLLDYVAGSSAKGRTDFPPAGA</sequence>
<dbReference type="Gene3D" id="1.10.287.70">
    <property type="match status" value="1"/>
</dbReference>
<dbReference type="InterPro" id="IPR003148">
    <property type="entry name" value="RCK_N"/>
</dbReference>
<evidence type="ECO:0000313" key="3">
    <source>
        <dbReference type="EMBL" id="MET1489968.1"/>
    </source>
</evidence>
<feature type="transmembrane region" description="Helical" evidence="1">
    <location>
        <begin position="26"/>
        <end position="45"/>
    </location>
</feature>
<feature type="domain" description="RCK N-terminal" evidence="2">
    <location>
        <begin position="124"/>
        <end position="250"/>
    </location>
</feature>
<comment type="caution">
    <text evidence="3">The sequence shown here is derived from an EMBL/GenBank/DDBJ whole genome shotgun (WGS) entry which is preliminary data.</text>
</comment>